<dbReference type="PATRIC" id="fig|1653334.4.peg.628"/>
<feature type="chain" id="PRO_5006027839" evidence="2">
    <location>
        <begin position="34"/>
        <end position="297"/>
    </location>
</feature>
<dbReference type="InterPro" id="IPR027385">
    <property type="entry name" value="Beta-barrel_OMP"/>
</dbReference>
<evidence type="ECO:0000313" key="6">
    <source>
        <dbReference type="Proteomes" id="UP000050497"/>
    </source>
</evidence>
<gene>
    <name evidence="5" type="ORF">GA0071312_0164</name>
    <name evidence="4" type="ORF">HLUCCO17_14390</name>
</gene>
<dbReference type="STRING" id="1653334.GA0071312_0164"/>
<evidence type="ECO:0000259" key="3">
    <source>
        <dbReference type="Pfam" id="PF13505"/>
    </source>
</evidence>
<dbReference type="RefSeq" id="WP_165603928.1">
    <property type="nucleotide sequence ID" value="NZ_FMBM01000001.1"/>
</dbReference>
<evidence type="ECO:0000256" key="2">
    <source>
        <dbReference type="SAM" id="SignalP"/>
    </source>
</evidence>
<dbReference type="InterPro" id="IPR011250">
    <property type="entry name" value="OMP/PagP_B-barrel"/>
</dbReference>
<reference evidence="4 6" key="1">
    <citation type="submission" date="2015-09" db="EMBL/GenBank/DDBJ databases">
        <title>Identification and resolution of microdiversity through metagenomic sequencing of parallel consortia.</title>
        <authorList>
            <person name="Nelson W.C."/>
            <person name="Romine M.F."/>
            <person name="Lindemann S.R."/>
        </authorList>
    </citation>
    <scope>NUCLEOTIDE SEQUENCE [LARGE SCALE GENOMIC DNA]</scope>
    <source>
        <strain evidence="4">HL-109</strain>
    </source>
</reference>
<feature type="domain" description="Outer membrane protein beta-barrel" evidence="3">
    <location>
        <begin position="54"/>
        <end position="277"/>
    </location>
</feature>
<evidence type="ECO:0000313" key="7">
    <source>
        <dbReference type="Proteomes" id="UP000182800"/>
    </source>
</evidence>
<reference evidence="5 7" key="2">
    <citation type="submission" date="2016-08" db="EMBL/GenBank/DDBJ databases">
        <authorList>
            <person name="Varghese N."/>
            <person name="Submissions Spin"/>
        </authorList>
    </citation>
    <scope>NUCLEOTIDE SEQUENCE [LARGE SCALE GENOMIC DNA]</scope>
    <source>
        <strain evidence="5 7">HL-109</strain>
    </source>
</reference>
<name>A0A0N8KDU4_9HYPH</name>
<evidence type="ECO:0000313" key="5">
    <source>
        <dbReference type="EMBL" id="SCC78236.1"/>
    </source>
</evidence>
<evidence type="ECO:0000256" key="1">
    <source>
        <dbReference type="ARBA" id="ARBA00022729"/>
    </source>
</evidence>
<dbReference type="Proteomes" id="UP000182800">
    <property type="component" value="Unassembled WGS sequence"/>
</dbReference>
<proteinExistence type="predicted"/>
<dbReference type="EMBL" id="LJSX01000026">
    <property type="protein sequence ID" value="KPQ09506.1"/>
    <property type="molecule type" value="Genomic_DNA"/>
</dbReference>
<protein>
    <submittedName>
        <fullName evidence="4">OOP family porin</fullName>
    </submittedName>
    <submittedName>
        <fullName evidence="5">Opacity protein</fullName>
    </submittedName>
</protein>
<comment type="caution">
    <text evidence="4">The sequence shown here is derived from an EMBL/GenBank/DDBJ whole genome shotgun (WGS) entry which is preliminary data.</text>
</comment>
<keyword evidence="1 2" id="KW-0732">Signal</keyword>
<dbReference type="SUPFAM" id="SSF56925">
    <property type="entry name" value="OMPA-like"/>
    <property type="match status" value="1"/>
</dbReference>
<dbReference type="AlphaFoldDB" id="A0A0N8KDU4"/>
<dbReference type="EMBL" id="FMBM01000001">
    <property type="protein sequence ID" value="SCC78236.1"/>
    <property type="molecule type" value="Genomic_DNA"/>
</dbReference>
<keyword evidence="7" id="KW-1185">Reference proteome</keyword>
<feature type="signal peptide" evidence="2">
    <location>
        <begin position="1"/>
        <end position="33"/>
    </location>
</feature>
<dbReference type="Pfam" id="PF13505">
    <property type="entry name" value="OMP_b-brl"/>
    <property type="match status" value="1"/>
</dbReference>
<accession>A0A0N8KDU4</accession>
<evidence type="ECO:0000313" key="4">
    <source>
        <dbReference type="EMBL" id="KPQ09506.1"/>
    </source>
</evidence>
<organism evidence="4 6">
    <name type="scientific">Saliniramus fredricksonii</name>
    <dbReference type="NCBI Taxonomy" id="1653334"/>
    <lineage>
        <taxon>Bacteria</taxon>
        <taxon>Pseudomonadati</taxon>
        <taxon>Pseudomonadota</taxon>
        <taxon>Alphaproteobacteria</taxon>
        <taxon>Hyphomicrobiales</taxon>
        <taxon>Salinarimonadaceae</taxon>
        <taxon>Saliniramus</taxon>
    </lineage>
</organism>
<dbReference type="Proteomes" id="UP000050497">
    <property type="component" value="Unassembled WGS sequence"/>
</dbReference>
<dbReference type="Gene3D" id="2.40.160.20">
    <property type="match status" value="1"/>
</dbReference>
<sequence>MREVRLSAFAGTALAGIALAGATLLAGGSATLAADLPAPPPVYEPPPPPVAIGGGWYLRGDVGVTQQHLKDLTNEDLDARVINDGNKIDFIKQSFNPAATIGVGVGYQVNNWFRADVTGEYRTRSRYSATEQILRPDGTRAADGVNYFDASKTEWVGLANAYLDLGTWGGLTPYVGAGIGFARVRVGDFRDVNLTPGNPTVATAPAGARTNFAWALHTGFAYQFSDTMKMDVGYRYLNMGKGETGGPARDQNGGGTSQTPWVFNNLHAHDIRVGLRWMLDAPQAQPAHWDEPVIRKH</sequence>